<keyword evidence="5" id="KW-1185">Reference proteome</keyword>
<evidence type="ECO:0000313" key="5">
    <source>
        <dbReference type="Proteomes" id="UP000075243"/>
    </source>
</evidence>
<dbReference type="OMA" id="KNMECYY"/>
<reference evidence="4" key="1">
    <citation type="journal article" date="2012" name="Nat. Biotechnol.">
        <title>Draft genome sequence of pigeonpea (Cajanus cajan), an orphan legume crop of resource-poor farmers.</title>
        <authorList>
            <person name="Varshney R.K."/>
            <person name="Chen W."/>
            <person name="Li Y."/>
            <person name="Bharti A.K."/>
            <person name="Saxena R.K."/>
            <person name="Schlueter J.A."/>
            <person name="Donoghue M.T."/>
            <person name="Azam S."/>
            <person name="Fan G."/>
            <person name="Whaley A.M."/>
            <person name="Farmer A.D."/>
            <person name="Sheridan J."/>
            <person name="Iwata A."/>
            <person name="Tuteja R."/>
            <person name="Penmetsa R.V."/>
            <person name="Wu W."/>
            <person name="Upadhyaya H.D."/>
            <person name="Yang S.P."/>
            <person name="Shah T."/>
            <person name="Saxena K.B."/>
            <person name="Michael T."/>
            <person name="McCombie W.R."/>
            <person name="Yang B."/>
            <person name="Zhang G."/>
            <person name="Yang H."/>
            <person name="Wang J."/>
            <person name="Spillane C."/>
            <person name="Cook D.R."/>
            <person name="May G.D."/>
            <person name="Xu X."/>
            <person name="Jackson S.A."/>
        </authorList>
    </citation>
    <scope>NUCLEOTIDE SEQUENCE [LARGE SCALE GENOMIC DNA]</scope>
</reference>
<evidence type="ECO:0000313" key="4">
    <source>
        <dbReference type="EMBL" id="KYP31351.1"/>
    </source>
</evidence>
<proteinExistence type="predicted"/>
<feature type="region of interest" description="Disordered" evidence="2">
    <location>
        <begin position="1"/>
        <end position="42"/>
    </location>
</feature>
<dbReference type="AlphaFoldDB" id="A0A151QM30"/>
<dbReference type="SUPFAM" id="SSF57756">
    <property type="entry name" value="Retrovirus zinc finger-like domains"/>
    <property type="match status" value="1"/>
</dbReference>
<dbReference type="InterPro" id="IPR036875">
    <property type="entry name" value="Znf_CCHC_sf"/>
</dbReference>
<keyword evidence="1" id="KW-0863">Zinc-finger</keyword>
<dbReference type="PROSITE" id="PS50158">
    <property type="entry name" value="ZF_CCHC"/>
    <property type="match status" value="1"/>
</dbReference>
<dbReference type="Proteomes" id="UP000075243">
    <property type="component" value="Unassembled WGS sequence"/>
</dbReference>
<dbReference type="Gramene" id="C.cajan_45374.t">
    <property type="protein sequence ID" value="C.cajan_45374.t.cds1"/>
    <property type="gene ID" value="C.cajan_45374"/>
</dbReference>
<organism evidence="4 5">
    <name type="scientific">Cajanus cajan</name>
    <name type="common">Pigeon pea</name>
    <name type="synonym">Cajanus indicus</name>
    <dbReference type="NCBI Taxonomy" id="3821"/>
    <lineage>
        <taxon>Eukaryota</taxon>
        <taxon>Viridiplantae</taxon>
        <taxon>Streptophyta</taxon>
        <taxon>Embryophyta</taxon>
        <taxon>Tracheophyta</taxon>
        <taxon>Spermatophyta</taxon>
        <taxon>Magnoliopsida</taxon>
        <taxon>eudicotyledons</taxon>
        <taxon>Gunneridae</taxon>
        <taxon>Pentapetalae</taxon>
        <taxon>rosids</taxon>
        <taxon>fabids</taxon>
        <taxon>Fabales</taxon>
        <taxon>Fabaceae</taxon>
        <taxon>Papilionoideae</taxon>
        <taxon>50 kb inversion clade</taxon>
        <taxon>NPAAA clade</taxon>
        <taxon>indigoferoid/millettioid clade</taxon>
        <taxon>Phaseoleae</taxon>
        <taxon>Cajanus</taxon>
    </lineage>
</organism>
<dbReference type="Pfam" id="PF00098">
    <property type="entry name" value="zf-CCHC"/>
    <property type="match status" value="1"/>
</dbReference>
<dbReference type="EMBL" id="KQ486106">
    <property type="protein sequence ID" value="KYP31351.1"/>
    <property type="molecule type" value="Genomic_DNA"/>
</dbReference>
<feature type="domain" description="CCHC-type" evidence="3">
    <location>
        <begin position="48"/>
        <end position="61"/>
    </location>
</feature>
<name>A0A151QM30_CAJCA</name>
<evidence type="ECO:0000256" key="2">
    <source>
        <dbReference type="SAM" id="MobiDB-lite"/>
    </source>
</evidence>
<keyword evidence="1" id="KW-0479">Metal-binding</keyword>
<sequence>MRRKAQDSSSQSEVLITENRGKSQKRELKGSREKSRSKSKSRYKNMECYYCNKPGHIQKNCFL</sequence>
<protein>
    <submittedName>
        <fullName evidence="4">Retrovirus-related Pol polyprotein from transposon TNT 1-94</fullName>
    </submittedName>
</protein>
<evidence type="ECO:0000259" key="3">
    <source>
        <dbReference type="PROSITE" id="PS50158"/>
    </source>
</evidence>
<dbReference type="InterPro" id="IPR001878">
    <property type="entry name" value="Znf_CCHC"/>
</dbReference>
<evidence type="ECO:0000256" key="1">
    <source>
        <dbReference type="PROSITE-ProRule" id="PRU00047"/>
    </source>
</evidence>
<dbReference type="GO" id="GO:0003676">
    <property type="term" value="F:nucleic acid binding"/>
    <property type="evidence" value="ECO:0007669"/>
    <property type="project" value="InterPro"/>
</dbReference>
<dbReference type="GO" id="GO:0008270">
    <property type="term" value="F:zinc ion binding"/>
    <property type="evidence" value="ECO:0007669"/>
    <property type="project" value="UniProtKB-KW"/>
</dbReference>
<feature type="compositionally biased region" description="Basic and acidic residues" evidence="2">
    <location>
        <begin position="19"/>
        <end position="36"/>
    </location>
</feature>
<accession>A0A151QM30</accession>
<dbReference type="Gene3D" id="4.10.60.10">
    <property type="entry name" value="Zinc finger, CCHC-type"/>
    <property type="match status" value="1"/>
</dbReference>
<gene>
    <name evidence="4" type="ORF">KK1_048397</name>
</gene>
<keyword evidence="1" id="KW-0862">Zinc</keyword>